<dbReference type="PANTHER" id="PTHR12151:SF25">
    <property type="entry name" value="LINALOOL DEHYDRATASE_ISOMERASE DOMAIN-CONTAINING PROTEIN"/>
    <property type="match status" value="1"/>
</dbReference>
<comment type="caution">
    <text evidence="4">The sequence shown here is derived from an EMBL/GenBank/DDBJ whole genome shotgun (WGS) entry which is preliminary data.</text>
</comment>
<dbReference type="Proteomes" id="UP001158067">
    <property type="component" value="Unassembled WGS sequence"/>
</dbReference>
<reference evidence="4 5" key="1">
    <citation type="submission" date="2017-05" db="EMBL/GenBank/DDBJ databases">
        <authorList>
            <person name="Varghese N."/>
            <person name="Submissions S."/>
        </authorList>
    </citation>
    <scope>NUCLEOTIDE SEQUENCE [LARGE SCALE GENOMIC DNA]</scope>
    <source>
        <strain evidence="4 5">DSM 25457</strain>
    </source>
</reference>
<evidence type="ECO:0000313" key="5">
    <source>
        <dbReference type="Proteomes" id="UP001158067"/>
    </source>
</evidence>
<dbReference type="Gene3D" id="3.40.30.10">
    <property type="entry name" value="Glutaredoxin"/>
    <property type="match status" value="1"/>
</dbReference>
<evidence type="ECO:0000256" key="2">
    <source>
        <dbReference type="ARBA" id="ARBA00023008"/>
    </source>
</evidence>
<evidence type="ECO:0000259" key="3">
    <source>
        <dbReference type="PROSITE" id="PS51352"/>
    </source>
</evidence>
<accession>A0ABY1Q2S6</accession>
<dbReference type="PANTHER" id="PTHR12151">
    <property type="entry name" value="ELECTRON TRANSPORT PROTIN SCO1/SENC FAMILY MEMBER"/>
    <property type="match status" value="1"/>
</dbReference>
<dbReference type="Pfam" id="PF02630">
    <property type="entry name" value="SCO1-SenC"/>
    <property type="match status" value="1"/>
</dbReference>
<dbReference type="SUPFAM" id="SSF52833">
    <property type="entry name" value="Thioredoxin-like"/>
    <property type="match status" value="1"/>
</dbReference>
<evidence type="ECO:0000313" key="4">
    <source>
        <dbReference type="EMBL" id="SMP56411.1"/>
    </source>
</evidence>
<sequence>MKTAVNIVLILLFGVGAGLAIRSIRDSRRSADDGSMPGPNDVIFTNDNAVADNDNLHPEDIENATPTKPPEDEAWLSKFQLTERSGKELSSEDLKGEPYVVSFFFSTCPSICVQQNQKLKELQDAFEGQGVRFIAISVDPETDTPEVLREYASRFGADEDQWLFLTGELKYIRRVGAEIFRQPVDQKFHTERFALVDRQGEIEGFYNWPNEKQFEKLKERISEMLDAPQTETPAA</sequence>
<dbReference type="CDD" id="cd02968">
    <property type="entry name" value="SCO"/>
    <property type="match status" value="1"/>
</dbReference>
<protein>
    <submittedName>
        <fullName evidence="4">Protein SCO1/2</fullName>
    </submittedName>
</protein>
<dbReference type="InterPro" id="IPR036249">
    <property type="entry name" value="Thioredoxin-like_sf"/>
</dbReference>
<dbReference type="RefSeq" id="WP_283432619.1">
    <property type="nucleotide sequence ID" value="NZ_FXUG01000005.1"/>
</dbReference>
<dbReference type="InterPro" id="IPR013766">
    <property type="entry name" value="Thioredoxin_domain"/>
</dbReference>
<proteinExistence type="inferred from homology"/>
<keyword evidence="5" id="KW-1185">Reference proteome</keyword>
<dbReference type="EMBL" id="FXUG01000005">
    <property type="protein sequence ID" value="SMP56411.1"/>
    <property type="molecule type" value="Genomic_DNA"/>
</dbReference>
<feature type="domain" description="Thioredoxin" evidence="3">
    <location>
        <begin position="70"/>
        <end position="226"/>
    </location>
</feature>
<dbReference type="PROSITE" id="PS51352">
    <property type="entry name" value="THIOREDOXIN_2"/>
    <property type="match status" value="1"/>
</dbReference>
<evidence type="ECO:0000256" key="1">
    <source>
        <dbReference type="ARBA" id="ARBA00010996"/>
    </source>
</evidence>
<keyword evidence="2" id="KW-0186">Copper</keyword>
<comment type="similarity">
    <text evidence="1">Belongs to the SCO1/2 family.</text>
</comment>
<name>A0ABY1Q2S6_9BACT</name>
<organism evidence="4 5">
    <name type="scientific">Neorhodopirellula lusitana</name>
    <dbReference type="NCBI Taxonomy" id="445327"/>
    <lineage>
        <taxon>Bacteria</taxon>
        <taxon>Pseudomonadati</taxon>
        <taxon>Planctomycetota</taxon>
        <taxon>Planctomycetia</taxon>
        <taxon>Pirellulales</taxon>
        <taxon>Pirellulaceae</taxon>
        <taxon>Neorhodopirellula</taxon>
    </lineage>
</organism>
<gene>
    <name evidence="4" type="ORF">SAMN06265222_105152</name>
</gene>
<dbReference type="InterPro" id="IPR003782">
    <property type="entry name" value="SCO1/SenC"/>
</dbReference>